<gene>
    <name evidence="1" type="ORF">C2845_PM06G25950</name>
</gene>
<sequence length="137" mass="14434">MKPVRHHGSVWQWCCRVPHALPYAAAQAVALRPPLATSPPACGALASTWPRASACAERRPPPPIILMAPPRHGVPCHHGALVPRAALGPPRVCGLAAAGPSASAWPYAGFALNAEPSRAPHRWSMRLVVCAAVEWSA</sequence>
<evidence type="ECO:0000313" key="2">
    <source>
        <dbReference type="Proteomes" id="UP000275267"/>
    </source>
</evidence>
<protein>
    <submittedName>
        <fullName evidence="1">Uncharacterized protein</fullName>
    </submittedName>
</protein>
<dbReference type="EMBL" id="PQIB02000009">
    <property type="protein sequence ID" value="RLM98347.1"/>
    <property type="molecule type" value="Genomic_DNA"/>
</dbReference>
<comment type="caution">
    <text evidence="1">The sequence shown here is derived from an EMBL/GenBank/DDBJ whole genome shotgun (WGS) entry which is preliminary data.</text>
</comment>
<reference evidence="2" key="1">
    <citation type="journal article" date="2019" name="Nat. Commun.">
        <title>The genome of broomcorn millet.</title>
        <authorList>
            <person name="Zou C."/>
            <person name="Miki D."/>
            <person name="Li D."/>
            <person name="Tang Q."/>
            <person name="Xiao L."/>
            <person name="Rajput S."/>
            <person name="Deng P."/>
            <person name="Jia W."/>
            <person name="Huang R."/>
            <person name="Zhang M."/>
            <person name="Sun Y."/>
            <person name="Hu J."/>
            <person name="Fu X."/>
            <person name="Schnable P.S."/>
            <person name="Li F."/>
            <person name="Zhang H."/>
            <person name="Feng B."/>
            <person name="Zhu X."/>
            <person name="Liu R."/>
            <person name="Schnable J.C."/>
            <person name="Zhu J.-K."/>
            <person name="Zhang H."/>
        </authorList>
    </citation>
    <scope>NUCLEOTIDE SEQUENCE [LARGE SCALE GENOMIC DNA]</scope>
</reference>
<dbReference type="AlphaFoldDB" id="A0A3L6R744"/>
<name>A0A3L6R744_PANMI</name>
<organism evidence="1 2">
    <name type="scientific">Panicum miliaceum</name>
    <name type="common">Proso millet</name>
    <name type="synonym">Broomcorn millet</name>
    <dbReference type="NCBI Taxonomy" id="4540"/>
    <lineage>
        <taxon>Eukaryota</taxon>
        <taxon>Viridiplantae</taxon>
        <taxon>Streptophyta</taxon>
        <taxon>Embryophyta</taxon>
        <taxon>Tracheophyta</taxon>
        <taxon>Spermatophyta</taxon>
        <taxon>Magnoliopsida</taxon>
        <taxon>Liliopsida</taxon>
        <taxon>Poales</taxon>
        <taxon>Poaceae</taxon>
        <taxon>PACMAD clade</taxon>
        <taxon>Panicoideae</taxon>
        <taxon>Panicodae</taxon>
        <taxon>Paniceae</taxon>
        <taxon>Panicinae</taxon>
        <taxon>Panicum</taxon>
        <taxon>Panicum sect. Panicum</taxon>
    </lineage>
</organism>
<accession>A0A3L6R744</accession>
<dbReference type="Proteomes" id="UP000275267">
    <property type="component" value="Unassembled WGS sequence"/>
</dbReference>
<keyword evidence="2" id="KW-1185">Reference proteome</keyword>
<proteinExistence type="predicted"/>
<evidence type="ECO:0000313" key="1">
    <source>
        <dbReference type="EMBL" id="RLM98347.1"/>
    </source>
</evidence>